<reference evidence="2 3" key="1">
    <citation type="journal article" date="2016" name="Nat. Commun.">
        <title>Thousands of microbial genomes shed light on interconnected biogeochemical processes in an aquifer system.</title>
        <authorList>
            <person name="Anantharaman K."/>
            <person name="Brown C.T."/>
            <person name="Hug L.A."/>
            <person name="Sharon I."/>
            <person name="Castelle C.J."/>
            <person name="Probst A.J."/>
            <person name="Thomas B.C."/>
            <person name="Singh A."/>
            <person name="Wilkins M.J."/>
            <person name="Karaoz U."/>
            <person name="Brodie E.L."/>
            <person name="Williams K.H."/>
            <person name="Hubbard S.S."/>
            <person name="Banfield J.F."/>
        </authorList>
    </citation>
    <scope>NUCLEOTIDE SEQUENCE [LARGE SCALE GENOMIC DNA]</scope>
</reference>
<dbReference type="Gene3D" id="3.30.450.180">
    <property type="match status" value="1"/>
</dbReference>
<feature type="domain" description="HTH cro/C1-type" evidence="1">
    <location>
        <begin position="17"/>
        <end position="89"/>
    </location>
</feature>
<dbReference type="InterPro" id="IPR001387">
    <property type="entry name" value="Cro/C1-type_HTH"/>
</dbReference>
<dbReference type="Gene3D" id="1.10.260.40">
    <property type="entry name" value="lambda repressor-like DNA-binding domains"/>
    <property type="match status" value="1"/>
</dbReference>
<dbReference type="Pfam" id="PF17765">
    <property type="entry name" value="MLTR_LBD"/>
    <property type="match status" value="1"/>
</dbReference>
<sequence>MRIKRAKRVNREELAAFLRAHRNSLSPEAVGLPRDARRRAPGLRRAEVAQLSGVGVTWYTWLEQARTIQVSAHFLHRLARALRLDSAEEKHLFALCELPPPERVDARRAEVSEGLRRFLDAFPGPAYLHTLAWDLLHWNTAATALYGDLSWVPPHQRNALRLIFLDARLKSQMLGWDQWARTMLARFRLDAAAILTDPRVIDLIEELKRESQEFRDWWSKPEVVGRDETPRNYRHPAAGTLAFLPTTLAVDHAPGLRIRVFTAQDVSTQNKMRNLVDALVERDPAGRRVADRLVTAPD</sequence>
<dbReference type="Proteomes" id="UP000179076">
    <property type="component" value="Unassembled WGS sequence"/>
</dbReference>
<evidence type="ECO:0000313" key="2">
    <source>
        <dbReference type="EMBL" id="OGI66035.1"/>
    </source>
</evidence>
<dbReference type="AlphaFoldDB" id="A0A1F6V8V7"/>
<dbReference type="InterPro" id="IPR010982">
    <property type="entry name" value="Lambda_DNA-bd_dom_sf"/>
</dbReference>
<organism evidence="2 3">
    <name type="scientific">Candidatus Muproteobacteria bacterium RBG_16_60_9</name>
    <dbReference type="NCBI Taxonomy" id="1817755"/>
    <lineage>
        <taxon>Bacteria</taxon>
        <taxon>Pseudomonadati</taxon>
        <taxon>Pseudomonadota</taxon>
        <taxon>Candidatus Muproteobacteria</taxon>
    </lineage>
</organism>
<dbReference type="PANTHER" id="PTHR35010">
    <property type="entry name" value="BLL4672 PROTEIN-RELATED"/>
    <property type="match status" value="1"/>
</dbReference>
<gene>
    <name evidence="2" type="ORF">A2W18_10515</name>
</gene>
<accession>A0A1F6V8V7</accession>
<proteinExistence type="predicted"/>
<dbReference type="Pfam" id="PF13560">
    <property type="entry name" value="HTH_31"/>
    <property type="match status" value="1"/>
</dbReference>
<dbReference type="SUPFAM" id="SSF47413">
    <property type="entry name" value="lambda repressor-like DNA-binding domains"/>
    <property type="match status" value="1"/>
</dbReference>
<dbReference type="InterPro" id="IPR041413">
    <property type="entry name" value="MLTR_LBD"/>
</dbReference>
<name>A0A1F6V8V7_9PROT</name>
<comment type="caution">
    <text evidence="2">The sequence shown here is derived from an EMBL/GenBank/DDBJ whole genome shotgun (WGS) entry which is preliminary data.</text>
</comment>
<evidence type="ECO:0000313" key="3">
    <source>
        <dbReference type="Proteomes" id="UP000179076"/>
    </source>
</evidence>
<protein>
    <recommendedName>
        <fullName evidence="1">HTH cro/C1-type domain-containing protein</fullName>
    </recommendedName>
</protein>
<dbReference type="GO" id="GO:0003677">
    <property type="term" value="F:DNA binding"/>
    <property type="evidence" value="ECO:0007669"/>
    <property type="project" value="InterPro"/>
</dbReference>
<dbReference type="SMART" id="SM00530">
    <property type="entry name" value="HTH_XRE"/>
    <property type="match status" value="1"/>
</dbReference>
<evidence type="ECO:0000259" key="1">
    <source>
        <dbReference type="SMART" id="SM00530"/>
    </source>
</evidence>
<dbReference type="EMBL" id="MFSP01000097">
    <property type="protein sequence ID" value="OGI66035.1"/>
    <property type="molecule type" value="Genomic_DNA"/>
</dbReference>